<feature type="non-terminal residue" evidence="1">
    <location>
        <position position="89"/>
    </location>
</feature>
<reference evidence="1 2" key="1">
    <citation type="journal article" date="2021" name="BMC Biol.">
        <title>Horizontally acquired antibacterial genes associated with adaptive radiation of ladybird beetles.</title>
        <authorList>
            <person name="Li H.S."/>
            <person name="Tang X.F."/>
            <person name="Huang Y.H."/>
            <person name="Xu Z.Y."/>
            <person name="Chen M.L."/>
            <person name="Du X.Y."/>
            <person name="Qiu B.Y."/>
            <person name="Chen P.T."/>
            <person name="Zhang W."/>
            <person name="Slipinski A."/>
            <person name="Escalona H.E."/>
            <person name="Waterhouse R.M."/>
            <person name="Zwick A."/>
            <person name="Pang H."/>
        </authorList>
    </citation>
    <scope>NUCLEOTIDE SEQUENCE [LARGE SCALE GENOMIC DNA]</scope>
    <source>
        <strain evidence="1">SYSU2018</strain>
    </source>
</reference>
<gene>
    <name evidence="1" type="ORF">HHI36_023670</name>
</gene>
<dbReference type="Proteomes" id="UP001516400">
    <property type="component" value="Unassembled WGS sequence"/>
</dbReference>
<sequence length="89" mass="10426">MPDFPTNCEKNRSSIGTNWKNHNIENAVDSISESLKESEFTTMNHVWRRIWPECVKSTDADVNFLPEIRQNMDLGHNLGFEDLNKRYVL</sequence>
<protein>
    <submittedName>
        <fullName evidence="1">Uncharacterized protein</fullName>
    </submittedName>
</protein>
<dbReference type="AlphaFoldDB" id="A0ABD2PH60"/>
<dbReference type="EMBL" id="JABFTP020000186">
    <property type="protein sequence ID" value="KAL3290326.1"/>
    <property type="molecule type" value="Genomic_DNA"/>
</dbReference>
<proteinExistence type="predicted"/>
<accession>A0ABD2PH60</accession>
<evidence type="ECO:0000313" key="1">
    <source>
        <dbReference type="EMBL" id="KAL3290326.1"/>
    </source>
</evidence>
<comment type="caution">
    <text evidence="1">The sequence shown here is derived from an EMBL/GenBank/DDBJ whole genome shotgun (WGS) entry which is preliminary data.</text>
</comment>
<keyword evidence="2" id="KW-1185">Reference proteome</keyword>
<name>A0ABD2PH60_9CUCU</name>
<evidence type="ECO:0000313" key="2">
    <source>
        <dbReference type="Proteomes" id="UP001516400"/>
    </source>
</evidence>
<organism evidence="1 2">
    <name type="scientific">Cryptolaemus montrouzieri</name>
    <dbReference type="NCBI Taxonomy" id="559131"/>
    <lineage>
        <taxon>Eukaryota</taxon>
        <taxon>Metazoa</taxon>
        <taxon>Ecdysozoa</taxon>
        <taxon>Arthropoda</taxon>
        <taxon>Hexapoda</taxon>
        <taxon>Insecta</taxon>
        <taxon>Pterygota</taxon>
        <taxon>Neoptera</taxon>
        <taxon>Endopterygota</taxon>
        <taxon>Coleoptera</taxon>
        <taxon>Polyphaga</taxon>
        <taxon>Cucujiformia</taxon>
        <taxon>Coccinelloidea</taxon>
        <taxon>Coccinellidae</taxon>
        <taxon>Scymninae</taxon>
        <taxon>Scymnini</taxon>
        <taxon>Cryptolaemus</taxon>
    </lineage>
</organism>